<accession>A0A1V6SVH8</accession>
<dbReference type="SMART" id="SM00235">
    <property type="entry name" value="ZnMc"/>
    <property type="match status" value="1"/>
</dbReference>
<evidence type="ECO:0000313" key="3">
    <source>
        <dbReference type="Proteomes" id="UP000191342"/>
    </source>
</evidence>
<gene>
    <name evidence="2" type="ORF">PENFLA_c023G06657</name>
</gene>
<evidence type="ECO:0000259" key="1">
    <source>
        <dbReference type="SMART" id="SM00235"/>
    </source>
</evidence>
<reference evidence="3" key="1">
    <citation type="journal article" date="2017" name="Nat. Microbiol.">
        <title>Global analysis of biosynthetic gene clusters reveals vast potential of secondary metabolite production in Penicillium species.</title>
        <authorList>
            <person name="Nielsen J.C."/>
            <person name="Grijseels S."/>
            <person name="Prigent S."/>
            <person name="Ji B."/>
            <person name="Dainat J."/>
            <person name="Nielsen K.F."/>
            <person name="Frisvad J.C."/>
            <person name="Workman M."/>
            <person name="Nielsen J."/>
        </authorList>
    </citation>
    <scope>NUCLEOTIDE SEQUENCE [LARGE SCALE GENOMIC DNA]</scope>
    <source>
        <strain evidence="3">IBT 14082</strain>
    </source>
</reference>
<dbReference type="EMBL" id="MLQL01000023">
    <property type="protein sequence ID" value="OQE17760.1"/>
    <property type="molecule type" value="Genomic_DNA"/>
</dbReference>
<dbReference type="OrthoDB" id="406838at2759"/>
<organism evidence="2 3">
    <name type="scientific">Penicillium flavigenum</name>
    <dbReference type="NCBI Taxonomy" id="254877"/>
    <lineage>
        <taxon>Eukaryota</taxon>
        <taxon>Fungi</taxon>
        <taxon>Dikarya</taxon>
        <taxon>Ascomycota</taxon>
        <taxon>Pezizomycotina</taxon>
        <taxon>Eurotiomycetes</taxon>
        <taxon>Eurotiomycetidae</taxon>
        <taxon>Eurotiales</taxon>
        <taxon>Aspergillaceae</taxon>
        <taxon>Penicillium</taxon>
    </lineage>
</organism>
<dbReference type="Proteomes" id="UP000191342">
    <property type="component" value="Unassembled WGS sequence"/>
</dbReference>
<dbReference type="STRING" id="254877.A0A1V6SVH8"/>
<dbReference type="Gene3D" id="3.40.390.10">
    <property type="entry name" value="Collagenase (Catalytic Domain)"/>
    <property type="match status" value="1"/>
</dbReference>
<comment type="caution">
    <text evidence="2">The sequence shown here is derived from an EMBL/GenBank/DDBJ whole genome shotgun (WGS) entry which is preliminary data.</text>
</comment>
<dbReference type="SUPFAM" id="SSF55486">
    <property type="entry name" value="Metalloproteases ('zincins'), catalytic domain"/>
    <property type="match status" value="1"/>
</dbReference>
<name>A0A1V6SVH8_9EURO</name>
<protein>
    <recommendedName>
        <fullName evidence="1">Peptidase metallopeptidase domain-containing protein</fullName>
    </recommendedName>
</protein>
<feature type="domain" description="Peptidase metallopeptidase" evidence="1">
    <location>
        <begin position="74"/>
        <end position="240"/>
    </location>
</feature>
<dbReference type="GO" id="GO:0008237">
    <property type="term" value="F:metallopeptidase activity"/>
    <property type="evidence" value="ECO:0007669"/>
    <property type="project" value="InterPro"/>
</dbReference>
<dbReference type="GO" id="GO:0006508">
    <property type="term" value="P:proteolysis"/>
    <property type="evidence" value="ECO:0007669"/>
    <property type="project" value="InterPro"/>
</dbReference>
<evidence type="ECO:0000313" key="2">
    <source>
        <dbReference type="EMBL" id="OQE17760.1"/>
    </source>
</evidence>
<keyword evidence="3" id="KW-1185">Reference proteome</keyword>
<dbReference type="InterPro" id="IPR024079">
    <property type="entry name" value="MetalloPept_cat_dom_sf"/>
</dbReference>
<dbReference type="InterPro" id="IPR006026">
    <property type="entry name" value="Peptidase_Metallo"/>
</dbReference>
<proteinExistence type="predicted"/>
<dbReference type="AlphaFoldDB" id="A0A1V6SVH8"/>
<sequence>MAPDTPSTREALLQSTAQQLGPEALATVDASSISEPVSTDTEPLPLSPVCITQESVPRNLKSDPAALMVGLEFEIPRWKPGSVVKWTAWEAGYDTPKDAMHAAAHLKQAAEAWNKADVGVNFEFVPLAKDANFVLTHGGDKGNVLASAYFPNRKDLNFVFVYSLAFRPDFRNGLWKIFTHELGHVLGLRHEFAMDPNPKRFEGNAVQIGKANPLSVMNYREELPELQQSDIDTTQQFYGLPVGTRLSTTPVVNYVPR</sequence>
<dbReference type="GO" id="GO:0008270">
    <property type="term" value="F:zinc ion binding"/>
    <property type="evidence" value="ECO:0007669"/>
    <property type="project" value="InterPro"/>
</dbReference>